<evidence type="ECO:0000313" key="1">
    <source>
        <dbReference type="EMBL" id="OKY77398.1"/>
    </source>
</evidence>
<dbReference type="Proteomes" id="UP000185744">
    <property type="component" value="Unassembled WGS sequence"/>
</dbReference>
<dbReference type="EMBL" id="MSDW01000002">
    <property type="protein sequence ID" value="OKY77398.1"/>
    <property type="molecule type" value="Genomic_DNA"/>
</dbReference>
<sequence>MDQKKLIHETEWDLLVVLDECRYDCFEKNYGDFLNGELDSIVSMRSGTGGFFKSVFTEDYHDTIYVSGNPVVNSKGIGAFGTPPLDAHEKFYEVVDVWDFAWDEELDVTLPEDVTEAALEWKEKYPGKKIIVHYLQPHEPYIPILRKDDEGVGSDRGSTKFNKYIGTKIFKFFKKATDYLPESFSTKIINNDFLRRIGIKYFGLTPRFPEDLAKTRGIEALHKAYEENLRLALREVRNLVDSLSEEEEIIITADHGEALGGDEGFGHRRMEVPWFEVKR</sequence>
<dbReference type="InterPro" id="IPR017850">
    <property type="entry name" value="Alkaline_phosphatase_core_sf"/>
</dbReference>
<dbReference type="STRING" id="1903181.BTN85_2048"/>
<protein>
    <submittedName>
        <fullName evidence="1">Arylsulfatase A family enzyme</fullName>
    </submittedName>
</protein>
<dbReference type="InParanoid" id="A0A1Q6DSS6"/>
<dbReference type="AlphaFoldDB" id="A0A1Q6DSS6"/>
<reference evidence="1" key="1">
    <citation type="submission" date="2016-12" db="EMBL/GenBank/DDBJ databases">
        <title>Discovery of methanogenic haloarchaea.</title>
        <authorList>
            <person name="Sorokin D.Y."/>
            <person name="Makarova K.S."/>
            <person name="Abbas B."/>
            <person name="Ferrer M."/>
            <person name="Golyshin P.N."/>
        </authorList>
    </citation>
    <scope>NUCLEOTIDE SEQUENCE [LARGE SCALE GENOMIC DNA]</scope>
    <source>
        <strain evidence="1">HMET1</strain>
    </source>
</reference>
<comment type="caution">
    <text evidence="1">The sequence shown here is derived from an EMBL/GenBank/DDBJ whole genome shotgun (WGS) entry which is preliminary data.</text>
</comment>
<name>A0A1Q6DSS6_METT1</name>
<organism evidence="1 2">
    <name type="scientific">Methanohalarchaeum thermophilum</name>
    <dbReference type="NCBI Taxonomy" id="1903181"/>
    <lineage>
        <taxon>Archaea</taxon>
        <taxon>Methanobacteriati</taxon>
        <taxon>Methanobacteriota</taxon>
        <taxon>Methanonatronarchaeia</taxon>
        <taxon>Methanonatronarchaeales</taxon>
        <taxon>Methanonatronarchaeaceae</taxon>
        <taxon>Candidatus Methanohalarchaeum</taxon>
    </lineage>
</organism>
<accession>A0A1Q6DSS6</accession>
<dbReference type="Gene3D" id="3.40.720.10">
    <property type="entry name" value="Alkaline Phosphatase, subunit A"/>
    <property type="match status" value="1"/>
</dbReference>
<keyword evidence="2" id="KW-1185">Reference proteome</keyword>
<gene>
    <name evidence="1" type="ORF">BTN85_2048</name>
</gene>
<dbReference type="SUPFAM" id="SSF53649">
    <property type="entry name" value="Alkaline phosphatase-like"/>
    <property type="match status" value="1"/>
</dbReference>
<proteinExistence type="predicted"/>
<evidence type="ECO:0000313" key="2">
    <source>
        <dbReference type="Proteomes" id="UP000185744"/>
    </source>
</evidence>